<accession>A0A4R0UR65</accession>
<evidence type="ECO:0000313" key="1">
    <source>
        <dbReference type="EMBL" id="TCF39338.1"/>
    </source>
</evidence>
<comment type="caution">
    <text evidence="1">The sequence shown here is derived from an EMBL/GenBank/DDBJ whole genome shotgun (WGS) entry which is preliminary data.</text>
</comment>
<name>A0A4R0UR65_BIFLL</name>
<organism evidence="1 2">
    <name type="scientific">Bifidobacterium longum subsp. longum</name>
    <dbReference type="NCBI Taxonomy" id="1679"/>
    <lineage>
        <taxon>Bacteria</taxon>
        <taxon>Bacillati</taxon>
        <taxon>Actinomycetota</taxon>
        <taxon>Actinomycetes</taxon>
        <taxon>Bifidobacteriales</taxon>
        <taxon>Bifidobacteriaceae</taxon>
        <taxon>Bifidobacterium</taxon>
    </lineage>
</organism>
<dbReference type="EMBL" id="SHST01000025">
    <property type="protein sequence ID" value="TCF39338.1"/>
    <property type="molecule type" value="Genomic_DNA"/>
</dbReference>
<evidence type="ECO:0000313" key="2">
    <source>
        <dbReference type="Proteomes" id="UP000294241"/>
    </source>
</evidence>
<dbReference type="RefSeq" id="WP_259297011.1">
    <property type="nucleotide sequence ID" value="NZ_JBHDYL010000010.1"/>
</dbReference>
<protein>
    <submittedName>
        <fullName evidence="1">Uncharacterized protein</fullName>
    </submittedName>
</protein>
<dbReference type="Proteomes" id="UP000294241">
    <property type="component" value="Unassembled WGS sequence"/>
</dbReference>
<dbReference type="AlphaFoldDB" id="A0A4R0UR65"/>
<proteinExistence type="predicted"/>
<reference evidence="1 2" key="1">
    <citation type="journal article" date="2018" name="Sci. Rep.">
        <title>Genomic diversity and distribution of Bifidobacterium longum subsp. longum across the human lifespan.</title>
        <authorList>
            <person name="Odamaki T."/>
            <person name="Bottacini F."/>
            <person name="Kato K."/>
            <person name="Mitsuyama E."/>
            <person name="Yoshida K."/>
            <person name="Horigome A."/>
            <person name="Xiao J.Z."/>
            <person name="van Sinderen D."/>
        </authorList>
    </citation>
    <scope>NUCLEOTIDE SEQUENCE [LARGE SCALE GENOMIC DNA]</scope>
    <source>
        <strain evidence="1 2">MCC10100</strain>
    </source>
</reference>
<gene>
    <name evidence="1" type="ORF">MCC10100_1070</name>
</gene>
<sequence length="43" mass="4883">MKDMDSLASDQVGFRDVDSESLQLMSVRLVLLGWHKSKDSDKD</sequence>